<feature type="transmembrane region" description="Helical" evidence="1">
    <location>
        <begin position="428"/>
        <end position="448"/>
    </location>
</feature>
<evidence type="ECO:0000256" key="1">
    <source>
        <dbReference type="SAM" id="Phobius"/>
    </source>
</evidence>
<evidence type="ECO:0000259" key="2">
    <source>
        <dbReference type="Pfam" id="PF19053"/>
    </source>
</evidence>
<feature type="domain" description="EccD-like transmembrane" evidence="2">
    <location>
        <begin position="111"/>
        <end position="450"/>
    </location>
</feature>
<feature type="transmembrane region" description="Helical" evidence="1">
    <location>
        <begin position="341"/>
        <end position="357"/>
    </location>
</feature>
<keyword evidence="1" id="KW-0472">Membrane</keyword>
<comment type="caution">
    <text evidence="3">The sequence shown here is derived from an EMBL/GenBank/DDBJ whole genome shotgun (WGS) entry which is preliminary data.</text>
</comment>
<dbReference type="RefSeq" id="WP_253872327.1">
    <property type="nucleotide sequence ID" value="NZ_BAABHM010000032.1"/>
</dbReference>
<dbReference type="EMBL" id="BAABHM010000032">
    <property type="protein sequence ID" value="GAA4719541.1"/>
    <property type="molecule type" value="Genomic_DNA"/>
</dbReference>
<feature type="transmembrane region" description="Helical" evidence="1">
    <location>
        <begin position="206"/>
        <end position="228"/>
    </location>
</feature>
<protein>
    <recommendedName>
        <fullName evidence="2">EccD-like transmembrane domain-containing protein</fullName>
    </recommendedName>
</protein>
<name>A0ABP8Y0W0_9MICO</name>
<feature type="transmembrane region" description="Helical" evidence="1">
    <location>
        <begin position="369"/>
        <end position="385"/>
    </location>
</feature>
<feature type="transmembrane region" description="Helical" evidence="1">
    <location>
        <begin position="391"/>
        <end position="407"/>
    </location>
</feature>
<feature type="transmembrane region" description="Helical" evidence="1">
    <location>
        <begin position="235"/>
        <end position="255"/>
    </location>
</feature>
<sequence length="452" mass="45872">MSRFTRVTVVGSARRGDIVLPSDEELAVLLPQILDLVAEPPGQGAVTLVRHTGDQLDVSRDLDTLGLPDGEILRVVHTQDAPPPAEIADVTEAATDVLADLPGQWDERARRATGAVGVGLIAGAAGIVPAYSAGPDSTAAGMLGIIVLVLLVLSASAPRARSRRERGAWLRLAAGSAATGLGPALGLAVAALPPVADLVGPVPDRAALQLAGIVAFAVACCALWAAGVSHRSRGMLAGAGTGIGLVLVASVPVGFDLGSDRAAAVVAAVAAMLLGVLPAVALSTSGVHRLDDATLEGDTPDRQVVVPSLEEAYRALTWTTVAAGIALAFAAAVLLSTPTGWSWLLGIAVLLVAALRVRPLPLTAQVASLWGAVAASTVIGALAALGGRPTLTAVVLGALALLVTFMVSRTPNAQQRARWRRAGDVLELFAMLVVVPAVLGVFGVYELLLGVF</sequence>
<evidence type="ECO:0000313" key="3">
    <source>
        <dbReference type="EMBL" id="GAA4719541.1"/>
    </source>
</evidence>
<dbReference type="Pfam" id="PF19053">
    <property type="entry name" value="EccD"/>
    <property type="match status" value="1"/>
</dbReference>
<feature type="transmembrane region" description="Helical" evidence="1">
    <location>
        <begin position="315"/>
        <end position="335"/>
    </location>
</feature>
<evidence type="ECO:0000313" key="4">
    <source>
        <dbReference type="Proteomes" id="UP001500843"/>
    </source>
</evidence>
<feature type="transmembrane region" description="Helical" evidence="1">
    <location>
        <begin position="261"/>
        <end position="282"/>
    </location>
</feature>
<organism evidence="3 4">
    <name type="scientific">Promicromonospora umidemergens</name>
    <dbReference type="NCBI Taxonomy" id="629679"/>
    <lineage>
        <taxon>Bacteria</taxon>
        <taxon>Bacillati</taxon>
        <taxon>Actinomycetota</taxon>
        <taxon>Actinomycetes</taxon>
        <taxon>Micrococcales</taxon>
        <taxon>Promicromonosporaceae</taxon>
        <taxon>Promicromonospora</taxon>
    </lineage>
</organism>
<reference evidence="4" key="1">
    <citation type="journal article" date="2019" name="Int. J. Syst. Evol. Microbiol.">
        <title>The Global Catalogue of Microorganisms (GCM) 10K type strain sequencing project: providing services to taxonomists for standard genome sequencing and annotation.</title>
        <authorList>
            <consortium name="The Broad Institute Genomics Platform"/>
            <consortium name="The Broad Institute Genome Sequencing Center for Infectious Disease"/>
            <person name="Wu L."/>
            <person name="Ma J."/>
        </authorList>
    </citation>
    <scope>NUCLEOTIDE SEQUENCE [LARGE SCALE GENOMIC DNA]</scope>
    <source>
        <strain evidence="4">JCM 17975</strain>
    </source>
</reference>
<dbReference type="InterPro" id="IPR044049">
    <property type="entry name" value="EccD_transm"/>
</dbReference>
<gene>
    <name evidence="3" type="ORF">GCM10023198_49310</name>
</gene>
<dbReference type="Proteomes" id="UP001500843">
    <property type="component" value="Unassembled WGS sequence"/>
</dbReference>
<dbReference type="Pfam" id="PF08817">
    <property type="entry name" value="YukD"/>
    <property type="match status" value="1"/>
</dbReference>
<keyword evidence="1" id="KW-0812">Transmembrane</keyword>
<feature type="transmembrane region" description="Helical" evidence="1">
    <location>
        <begin position="169"/>
        <end position="194"/>
    </location>
</feature>
<dbReference type="Gene3D" id="3.10.20.90">
    <property type="entry name" value="Phosphatidylinositol 3-kinase Catalytic Subunit, Chain A, domain 1"/>
    <property type="match status" value="1"/>
</dbReference>
<keyword evidence="4" id="KW-1185">Reference proteome</keyword>
<feature type="transmembrane region" description="Helical" evidence="1">
    <location>
        <begin position="112"/>
        <end position="132"/>
    </location>
</feature>
<proteinExistence type="predicted"/>
<dbReference type="InterPro" id="IPR024962">
    <property type="entry name" value="YukD-like"/>
</dbReference>
<accession>A0ABP8Y0W0</accession>
<feature type="transmembrane region" description="Helical" evidence="1">
    <location>
        <begin position="138"/>
        <end position="157"/>
    </location>
</feature>
<keyword evidence="1" id="KW-1133">Transmembrane helix</keyword>